<comment type="subcellular location">
    <subcellularLocation>
        <location evidence="2">Membrane</location>
    </subcellularLocation>
</comment>
<dbReference type="RefSeq" id="WP_290318598.1">
    <property type="nucleotide sequence ID" value="NZ_JAUFPN010000180.1"/>
</dbReference>
<dbReference type="Pfam" id="PF00672">
    <property type="entry name" value="HAMP"/>
    <property type="match status" value="1"/>
</dbReference>
<dbReference type="SMART" id="SM00387">
    <property type="entry name" value="HATPase_c"/>
    <property type="match status" value="1"/>
</dbReference>
<dbReference type="SMART" id="SM00388">
    <property type="entry name" value="HisKA"/>
    <property type="match status" value="1"/>
</dbReference>
<dbReference type="Proteomes" id="UP001529369">
    <property type="component" value="Unassembled WGS sequence"/>
</dbReference>
<evidence type="ECO:0000259" key="13">
    <source>
        <dbReference type="PROSITE" id="PS50109"/>
    </source>
</evidence>
<dbReference type="SMART" id="SM00304">
    <property type="entry name" value="HAMP"/>
    <property type="match status" value="1"/>
</dbReference>
<feature type="domain" description="Histidine kinase" evidence="13">
    <location>
        <begin position="244"/>
        <end position="453"/>
    </location>
</feature>
<keyword evidence="6 12" id="KW-0812">Transmembrane</keyword>
<dbReference type="CDD" id="cd00082">
    <property type="entry name" value="HisKA"/>
    <property type="match status" value="1"/>
</dbReference>
<dbReference type="InterPro" id="IPR005467">
    <property type="entry name" value="His_kinase_dom"/>
</dbReference>
<keyword evidence="4" id="KW-0597">Phosphoprotein</keyword>
<dbReference type="InterPro" id="IPR036890">
    <property type="entry name" value="HATPase_C_sf"/>
</dbReference>
<evidence type="ECO:0000256" key="1">
    <source>
        <dbReference type="ARBA" id="ARBA00000085"/>
    </source>
</evidence>
<evidence type="ECO:0000256" key="5">
    <source>
        <dbReference type="ARBA" id="ARBA00022679"/>
    </source>
</evidence>
<evidence type="ECO:0000256" key="2">
    <source>
        <dbReference type="ARBA" id="ARBA00004370"/>
    </source>
</evidence>
<evidence type="ECO:0000256" key="10">
    <source>
        <dbReference type="ARBA" id="ARBA00023136"/>
    </source>
</evidence>
<evidence type="ECO:0000313" key="15">
    <source>
        <dbReference type="EMBL" id="MDN3566654.1"/>
    </source>
</evidence>
<dbReference type="PANTHER" id="PTHR45436:SF8">
    <property type="entry name" value="HISTIDINE KINASE"/>
    <property type="match status" value="1"/>
</dbReference>
<feature type="compositionally biased region" description="Pro residues" evidence="11">
    <location>
        <begin position="449"/>
        <end position="470"/>
    </location>
</feature>
<dbReference type="InterPro" id="IPR004358">
    <property type="entry name" value="Sig_transdc_His_kin-like_C"/>
</dbReference>
<keyword evidence="7 15" id="KW-0418">Kinase</keyword>
<name>A0ABT8ABE6_9PROT</name>
<dbReference type="EC" id="2.7.13.3" evidence="3"/>
<keyword evidence="8 12" id="KW-1133">Transmembrane helix</keyword>
<dbReference type="Pfam" id="PF00512">
    <property type="entry name" value="HisKA"/>
    <property type="match status" value="1"/>
</dbReference>
<dbReference type="InterPro" id="IPR003661">
    <property type="entry name" value="HisK_dim/P_dom"/>
</dbReference>
<feature type="transmembrane region" description="Helical" evidence="12">
    <location>
        <begin position="20"/>
        <end position="42"/>
    </location>
</feature>
<dbReference type="Gene3D" id="6.10.340.10">
    <property type="match status" value="1"/>
</dbReference>
<evidence type="ECO:0000256" key="6">
    <source>
        <dbReference type="ARBA" id="ARBA00022692"/>
    </source>
</evidence>
<dbReference type="InterPro" id="IPR003660">
    <property type="entry name" value="HAMP_dom"/>
</dbReference>
<dbReference type="PROSITE" id="PS50885">
    <property type="entry name" value="HAMP"/>
    <property type="match status" value="1"/>
</dbReference>
<keyword evidence="10 12" id="KW-0472">Membrane</keyword>
<evidence type="ECO:0000256" key="8">
    <source>
        <dbReference type="ARBA" id="ARBA00022989"/>
    </source>
</evidence>
<comment type="catalytic activity">
    <reaction evidence="1">
        <text>ATP + protein L-histidine = ADP + protein N-phospho-L-histidine.</text>
        <dbReference type="EC" id="2.7.13.3"/>
    </reaction>
</comment>
<keyword evidence="5" id="KW-0808">Transferase</keyword>
<keyword evidence="9" id="KW-0902">Two-component regulatory system</keyword>
<dbReference type="PROSITE" id="PS50109">
    <property type="entry name" value="HIS_KIN"/>
    <property type="match status" value="1"/>
</dbReference>
<evidence type="ECO:0000256" key="3">
    <source>
        <dbReference type="ARBA" id="ARBA00012438"/>
    </source>
</evidence>
<dbReference type="Gene3D" id="3.30.565.10">
    <property type="entry name" value="Histidine kinase-like ATPase, C-terminal domain"/>
    <property type="match status" value="1"/>
</dbReference>
<evidence type="ECO:0000256" key="11">
    <source>
        <dbReference type="SAM" id="MobiDB-lite"/>
    </source>
</evidence>
<gene>
    <name evidence="15" type="ORF">QWZ14_19955</name>
</gene>
<organism evidence="15 16">
    <name type="scientific">Paeniroseomonas aquatica</name>
    <dbReference type="NCBI Taxonomy" id="373043"/>
    <lineage>
        <taxon>Bacteria</taxon>
        <taxon>Pseudomonadati</taxon>
        <taxon>Pseudomonadota</taxon>
        <taxon>Alphaproteobacteria</taxon>
        <taxon>Acetobacterales</taxon>
        <taxon>Acetobacteraceae</taxon>
        <taxon>Paeniroseomonas</taxon>
    </lineage>
</organism>
<evidence type="ECO:0000256" key="4">
    <source>
        <dbReference type="ARBA" id="ARBA00022553"/>
    </source>
</evidence>
<dbReference type="SUPFAM" id="SSF55874">
    <property type="entry name" value="ATPase domain of HSP90 chaperone/DNA topoisomerase II/histidine kinase"/>
    <property type="match status" value="1"/>
</dbReference>
<dbReference type="SUPFAM" id="SSF47384">
    <property type="entry name" value="Homodimeric domain of signal transducing histidine kinase"/>
    <property type="match status" value="1"/>
</dbReference>
<feature type="domain" description="HAMP" evidence="14">
    <location>
        <begin position="183"/>
        <end position="236"/>
    </location>
</feature>
<keyword evidence="16" id="KW-1185">Reference proteome</keyword>
<dbReference type="InterPro" id="IPR036097">
    <property type="entry name" value="HisK_dim/P_sf"/>
</dbReference>
<dbReference type="Gene3D" id="1.10.287.130">
    <property type="match status" value="1"/>
</dbReference>
<dbReference type="CDD" id="cd00075">
    <property type="entry name" value="HATPase"/>
    <property type="match status" value="1"/>
</dbReference>
<dbReference type="Pfam" id="PF02518">
    <property type="entry name" value="HATPase_c"/>
    <property type="match status" value="1"/>
</dbReference>
<evidence type="ECO:0000256" key="9">
    <source>
        <dbReference type="ARBA" id="ARBA00023012"/>
    </source>
</evidence>
<evidence type="ECO:0000256" key="12">
    <source>
        <dbReference type="SAM" id="Phobius"/>
    </source>
</evidence>
<evidence type="ECO:0000256" key="7">
    <source>
        <dbReference type="ARBA" id="ARBA00022777"/>
    </source>
</evidence>
<dbReference type="GO" id="GO:0016301">
    <property type="term" value="F:kinase activity"/>
    <property type="evidence" value="ECO:0007669"/>
    <property type="project" value="UniProtKB-KW"/>
</dbReference>
<reference evidence="16" key="1">
    <citation type="journal article" date="2019" name="Int. J. Syst. Evol. Microbiol.">
        <title>The Global Catalogue of Microorganisms (GCM) 10K type strain sequencing project: providing services to taxonomists for standard genome sequencing and annotation.</title>
        <authorList>
            <consortium name="The Broad Institute Genomics Platform"/>
            <consortium name="The Broad Institute Genome Sequencing Center for Infectious Disease"/>
            <person name="Wu L."/>
            <person name="Ma J."/>
        </authorList>
    </citation>
    <scope>NUCLEOTIDE SEQUENCE [LARGE SCALE GENOMIC DNA]</scope>
    <source>
        <strain evidence="16">CECT 7131</strain>
    </source>
</reference>
<dbReference type="PANTHER" id="PTHR45436">
    <property type="entry name" value="SENSOR HISTIDINE KINASE YKOH"/>
    <property type="match status" value="1"/>
</dbReference>
<proteinExistence type="predicted"/>
<sequence>MPVAPAEPTTRWWRTTAFRVTLLHLLLTLLGTAALSAVAWWATTGFALRQLAQEVERDAGVLIQAARLGGSRSVAVSVEARLAADRSGTQYYLMAGPDGSRIAGNLARAPRAAGWENLRLEGPEAQATELLAFGTALPGGGFLVVARDVAPVRQLESLLLGAAGWVGGAAMLLGLAGGLLMGRGVTRRAAAMDAALARVEAGEIGHRLPIRAGGDEFDRLARRINAALDRVQSLMQTLRQVTDDIAHDLRTPLGRLRQRLEGALRAPDDAGWREATEAAIRDCEQLLEIFAALLRIAQVESGARRAGFAPLDLSALLVTVAEVYAPAAEERGQRLETRLAPGVAVFGDRELLTQALANLLDNAVKHGREGGLITVALTPEARITVTDDGAGIPAEAREAVLRRFHRLDAARSRPGAGLGLALVAAVAELHGARLKLGDAGPGLQATLALPPPGTAPPRPAGAAAPIPPAALPSGRDLP</sequence>
<accession>A0ABT8ABE6</accession>
<feature type="transmembrane region" description="Helical" evidence="12">
    <location>
        <begin position="127"/>
        <end position="146"/>
    </location>
</feature>
<evidence type="ECO:0000313" key="16">
    <source>
        <dbReference type="Proteomes" id="UP001529369"/>
    </source>
</evidence>
<comment type="caution">
    <text evidence="15">The sequence shown here is derived from an EMBL/GenBank/DDBJ whole genome shotgun (WGS) entry which is preliminary data.</text>
</comment>
<dbReference type="PRINTS" id="PR00344">
    <property type="entry name" value="BCTRLSENSOR"/>
</dbReference>
<evidence type="ECO:0000259" key="14">
    <source>
        <dbReference type="PROSITE" id="PS50885"/>
    </source>
</evidence>
<protein>
    <recommendedName>
        <fullName evidence="3">histidine kinase</fullName>
        <ecNumber evidence="3">2.7.13.3</ecNumber>
    </recommendedName>
</protein>
<dbReference type="EMBL" id="JAUFPN010000180">
    <property type="protein sequence ID" value="MDN3566654.1"/>
    <property type="molecule type" value="Genomic_DNA"/>
</dbReference>
<feature type="region of interest" description="Disordered" evidence="11">
    <location>
        <begin position="449"/>
        <end position="478"/>
    </location>
</feature>
<dbReference type="InterPro" id="IPR003594">
    <property type="entry name" value="HATPase_dom"/>
</dbReference>
<feature type="transmembrane region" description="Helical" evidence="12">
    <location>
        <begin position="158"/>
        <end position="182"/>
    </location>
</feature>
<dbReference type="InterPro" id="IPR050428">
    <property type="entry name" value="TCS_sensor_his_kinase"/>
</dbReference>